<dbReference type="AlphaFoldDB" id="A0A1M5E1V9"/>
<keyword evidence="3" id="KW-1185">Reference proteome</keyword>
<evidence type="ECO:0000313" key="2">
    <source>
        <dbReference type="EMBL" id="SHF73248.1"/>
    </source>
</evidence>
<evidence type="ECO:0000256" key="1">
    <source>
        <dbReference type="SAM" id="SignalP"/>
    </source>
</evidence>
<protein>
    <recommendedName>
        <fullName evidence="4">WD40-like Beta Propeller Repeat</fullName>
    </recommendedName>
</protein>
<dbReference type="SUPFAM" id="SSF82171">
    <property type="entry name" value="DPP6 N-terminal domain-like"/>
    <property type="match status" value="1"/>
</dbReference>
<proteinExistence type="predicted"/>
<dbReference type="EMBL" id="FQVQ01000017">
    <property type="protein sequence ID" value="SHF73248.1"/>
    <property type="molecule type" value="Genomic_DNA"/>
</dbReference>
<name>A0A1M5E1V9_9FLAO</name>
<dbReference type="Proteomes" id="UP000184147">
    <property type="component" value="Unassembled WGS sequence"/>
</dbReference>
<dbReference type="InterPro" id="IPR011042">
    <property type="entry name" value="6-blade_b-propeller_TolB-like"/>
</dbReference>
<evidence type="ECO:0008006" key="4">
    <source>
        <dbReference type="Google" id="ProtNLM"/>
    </source>
</evidence>
<gene>
    <name evidence="2" type="ORF">SAMN05444377_11734</name>
</gene>
<evidence type="ECO:0000313" key="3">
    <source>
        <dbReference type="Proteomes" id="UP000184147"/>
    </source>
</evidence>
<keyword evidence="1" id="KW-0732">Signal</keyword>
<dbReference type="Gene3D" id="2.120.10.30">
    <property type="entry name" value="TolB, C-terminal domain"/>
    <property type="match status" value="1"/>
</dbReference>
<accession>A0A1M5E1V9</accession>
<organism evidence="2 3">
    <name type="scientific">Flavobacterium fontis</name>
    <dbReference type="NCBI Taxonomy" id="1124188"/>
    <lineage>
        <taxon>Bacteria</taxon>
        <taxon>Pseudomonadati</taxon>
        <taxon>Bacteroidota</taxon>
        <taxon>Flavobacteriia</taxon>
        <taxon>Flavobacteriales</taxon>
        <taxon>Flavobacteriaceae</taxon>
        <taxon>Flavobacterium</taxon>
    </lineage>
</organism>
<dbReference type="OrthoDB" id="9815657at2"/>
<feature type="chain" id="PRO_5013132887" description="WD40-like Beta Propeller Repeat" evidence="1">
    <location>
        <begin position="32"/>
        <end position="135"/>
    </location>
</feature>
<feature type="signal peptide" evidence="1">
    <location>
        <begin position="1"/>
        <end position="31"/>
    </location>
</feature>
<reference evidence="2 3" key="1">
    <citation type="submission" date="2016-11" db="EMBL/GenBank/DDBJ databases">
        <authorList>
            <person name="Jaros S."/>
            <person name="Januszkiewicz K."/>
            <person name="Wedrychowicz H."/>
        </authorList>
    </citation>
    <scope>NUCLEOTIDE SEQUENCE [LARGE SCALE GENOMIC DNA]</scope>
    <source>
        <strain evidence="2 3">DSM 25660</strain>
    </source>
</reference>
<sequence length="135" mass="14576">MKNFFKTTLYLFVFASAGILFQISCSNSESASQLPQSTTTNKLIYYKISGGLQNGIWTCNYDGSNETQVPITLPANVVFSGNTVKISPDGQKIFFLAGSIGSNVTSVYSCDIDGNNLQPILSATWPDGIELSDLN</sequence>
<dbReference type="STRING" id="1124188.SAMN05444377_11734"/>
<dbReference type="RefSeq" id="WP_073364981.1">
    <property type="nucleotide sequence ID" value="NZ_FQVQ01000017.1"/>
</dbReference>